<gene>
    <name evidence="3" type="ORF">SAMN04488038_103110</name>
</gene>
<organism evidence="3 4">
    <name type="scientific">Solimonas aquatica</name>
    <dbReference type="NCBI Taxonomy" id="489703"/>
    <lineage>
        <taxon>Bacteria</taxon>
        <taxon>Pseudomonadati</taxon>
        <taxon>Pseudomonadota</taxon>
        <taxon>Gammaproteobacteria</taxon>
        <taxon>Nevskiales</taxon>
        <taxon>Nevskiaceae</taxon>
        <taxon>Solimonas</taxon>
    </lineage>
</organism>
<dbReference type="InterPro" id="IPR024654">
    <property type="entry name" value="Calcineurin-like_PHP_lpxH"/>
</dbReference>
<dbReference type="RefSeq" id="WP_093282735.1">
    <property type="nucleotide sequence ID" value="NZ_FOFS01000003.1"/>
</dbReference>
<name>A0A1H9CMM9_9GAMM</name>
<feature type="domain" description="Calcineurin-like phosphoesterase" evidence="2">
    <location>
        <begin position="1"/>
        <end position="210"/>
    </location>
</feature>
<dbReference type="PANTHER" id="PTHR42850:SF2">
    <property type="entry name" value="BLL5683 PROTEIN"/>
    <property type="match status" value="1"/>
</dbReference>
<keyword evidence="4" id="KW-1185">Reference proteome</keyword>
<dbReference type="Pfam" id="PF12850">
    <property type="entry name" value="Metallophos_2"/>
    <property type="match status" value="1"/>
</dbReference>
<dbReference type="AlphaFoldDB" id="A0A1H9CMM9"/>
<dbReference type="InterPro" id="IPR029052">
    <property type="entry name" value="Metallo-depent_PP-like"/>
</dbReference>
<accession>A0A1H9CMM9</accession>
<proteinExistence type="inferred from homology"/>
<evidence type="ECO:0000313" key="3">
    <source>
        <dbReference type="EMBL" id="SEQ02472.1"/>
    </source>
</evidence>
<dbReference type="Gene3D" id="3.60.21.10">
    <property type="match status" value="1"/>
</dbReference>
<dbReference type="InterPro" id="IPR050126">
    <property type="entry name" value="Ap4A_hydrolase"/>
</dbReference>
<reference evidence="3 4" key="1">
    <citation type="submission" date="2016-10" db="EMBL/GenBank/DDBJ databases">
        <authorList>
            <person name="de Groot N.N."/>
        </authorList>
    </citation>
    <scope>NUCLEOTIDE SEQUENCE [LARGE SCALE GENOMIC DNA]</scope>
    <source>
        <strain evidence="3 4">DSM 25927</strain>
    </source>
</reference>
<dbReference type="GO" id="GO:0005737">
    <property type="term" value="C:cytoplasm"/>
    <property type="evidence" value="ECO:0007669"/>
    <property type="project" value="TreeGrafter"/>
</dbReference>
<dbReference type="PANTHER" id="PTHR42850">
    <property type="entry name" value="METALLOPHOSPHOESTERASE"/>
    <property type="match status" value="1"/>
</dbReference>
<dbReference type="InterPro" id="IPR011152">
    <property type="entry name" value="Pesterase_MJ0912"/>
</dbReference>
<dbReference type="Proteomes" id="UP000199233">
    <property type="component" value="Unassembled WGS sequence"/>
</dbReference>
<dbReference type="OrthoDB" id="9813918at2"/>
<evidence type="ECO:0000256" key="1">
    <source>
        <dbReference type="ARBA" id="ARBA00008950"/>
    </source>
</evidence>
<protein>
    <submittedName>
        <fullName evidence="3">Predicted phosphodiesterase</fullName>
    </submittedName>
</protein>
<evidence type="ECO:0000259" key="2">
    <source>
        <dbReference type="Pfam" id="PF12850"/>
    </source>
</evidence>
<dbReference type="SUPFAM" id="SSF56300">
    <property type="entry name" value="Metallo-dependent phosphatases"/>
    <property type="match status" value="1"/>
</dbReference>
<comment type="similarity">
    <text evidence="1">Belongs to the metallophosphoesterase superfamily. YfcE family.</text>
</comment>
<sequence>MKLAVLTDLHANREALEAVLEHARAQEVQRYALLGDFVGYGAEPGWVLDTARELVAQGAIALLGNHDEAALKGAPQNMRADAREAIAWTQRQLSPAQFDFLRSLPLTQREGAILFVHANAVAPGEWGYVRSRSDAVASLQAGGCQYLFCGHMHDPRLYYLSGTAKCGDFVPSDGVPIPVPAHRQWLAVPGSVGQPRDGNPAAAYAILDLAAQELVFHRVPYDHERAADKIREAGLPAWFADRLSDGR</sequence>
<dbReference type="PIRSF" id="PIRSF000883">
    <property type="entry name" value="Pesterase_MJ0912"/>
    <property type="match status" value="1"/>
</dbReference>
<dbReference type="STRING" id="489703.SAMN04488038_103110"/>
<dbReference type="CDD" id="cd00838">
    <property type="entry name" value="MPP_superfamily"/>
    <property type="match status" value="1"/>
</dbReference>
<evidence type="ECO:0000313" key="4">
    <source>
        <dbReference type="Proteomes" id="UP000199233"/>
    </source>
</evidence>
<dbReference type="EMBL" id="FOFS01000003">
    <property type="protein sequence ID" value="SEQ02472.1"/>
    <property type="molecule type" value="Genomic_DNA"/>
</dbReference>
<dbReference type="GO" id="GO:0016791">
    <property type="term" value="F:phosphatase activity"/>
    <property type="evidence" value="ECO:0007669"/>
    <property type="project" value="TreeGrafter"/>
</dbReference>